<accession>A0A426ZKA5</accession>
<dbReference type="EMBL" id="AMZH03006206">
    <property type="protein sequence ID" value="RRT64408.1"/>
    <property type="molecule type" value="Genomic_DNA"/>
</dbReference>
<dbReference type="Proteomes" id="UP000287651">
    <property type="component" value="Unassembled WGS sequence"/>
</dbReference>
<sequence length="113" mass="12630">MASRDLFGAKLEAFETRMEDRLRAKDTEGKPQPTAGTFHALSGYAKLQIMNIDGLIKHQSVTVLTDIRSPNDLMNDKRKQMTLRGKRGNKEKTVSTQRLEKLAEILGTSAEPS</sequence>
<name>A0A426ZKA5_ENSVE</name>
<dbReference type="AlphaFoldDB" id="A0A426ZKA5"/>
<organism evidence="1 2">
    <name type="scientific">Ensete ventricosum</name>
    <name type="common">Abyssinian banana</name>
    <name type="synonym">Musa ensete</name>
    <dbReference type="NCBI Taxonomy" id="4639"/>
    <lineage>
        <taxon>Eukaryota</taxon>
        <taxon>Viridiplantae</taxon>
        <taxon>Streptophyta</taxon>
        <taxon>Embryophyta</taxon>
        <taxon>Tracheophyta</taxon>
        <taxon>Spermatophyta</taxon>
        <taxon>Magnoliopsida</taxon>
        <taxon>Liliopsida</taxon>
        <taxon>Zingiberales</taxon>
        <taxon>Musaceae</taxon>
        <taxon>Ensete</taxon>
    </lineage>
</organism>
<proteinExistence type="predicted"/>
<comment type="caution">
    <text evidence="1">The sequence shown here is derived from an EMBL/GenBank/DDBJ whole genome shotgun (WGS) entry which is preliminary data.</text>
</comment>
<protein>
    <submittedName>
        <fullName evidence="1">Uncharacterized protein</fullName>
    </submittedName>
</protein>
<evidence type="ECO:0000313" key="1">
    <source>
        <dbReference type="EMBL" id="RRT64408.1"/>
    </source>
</evidence>
<reference evidence="1 2" key="1">
    <citation type="journal article" date="2014" name="Agronomy (Basel)">
        <title>A Draft Genome Sequence for Ensete ventricosum, the Drought-Tolerant Tree Against Hunger.</title>
        <authorList>
            <person name="Harrison J."/>
            <person name="Moore K.A."/>
            <person name="Paszkiewicz K."/>
            <person name="Jones T."/>
            <person name="Grant M."/>
            <person name="Ambacheew D."/>
            <person name="Muzemil S."/>
            <person name="Studholme D.J."/>
        </authorList>
    </citation>
    <scope>NUCLEOTIDE SEQUENCE [LARGE SCALE GENOMIC DNA]</scope>
</reference>
<gene>
    <name evidence="1" type="ORF">B296_00041871</name>
</gene>
<evidence type="ECO:0000313" key="2">
    <source>
        <dbReference type="Proteomes" id="UP000287651"/>
    </source>
</evidence>